<evidence type="ECO:0000256" key="2">
    <source>
        <dbReference type="ARBA" id="ARBA00022473"/>
    </source>
</evidence>
<comment type="cofactor">
    <cofactor evidence="1">
        <name>Mg(2+)</name>
        <dbReference type="ChEBI" id="CHEBI:18420"/>
    </cofactor>
</comment>
<dbReference type="GO" id="GO:0046872">
    <property type="term" value="F:metal ion binding"/>
    <property type="evidence" value="ECO:0007669"/>
    <property type="project" value="UniProtKB-KW"/>
</dbReference>
<evidence type="ECO:0000313" key="11">
    <source>
        <dbReference type="EMBL" id="CAD7224217.1"/>
    </source>
</evidence>
<dbReference type="SMART" id="SM00220">
    <property type="entry name" value="S_TKc"/>
    <property type="match status" value="1"/>
</dbReference>
<keyword evidence="2" id="KW-0217">Developmental protein</keyword>
<dbReference type="GO" id="GO:0000226">
    <property type="term" value="P:microtubule cytoskeleton organization"/>
    <property type="evidence" value="ECO:0007669"/>
    <property type="project" value="TreeGrafter"/>
</dbReference>
<dbReference type="PROSITE" id="PS50011">
    <property type="entry name" value="PROTEIN_KINASE_DOM"/>
    <property type="match status" value="1"/>
</dbReference>
<evidence type="ECO:0000256" key="8">
    <source>
        <dbReference type="ARBA" id="ARBA00022842"/>
    </source>
</evidence>
<keyword evidence="8" id="KW-0460">Magnesium</keyword>
<keyword evidence="9" id="KW-0744">Spermatogenesis</keyword>
<proteinExistence type="predicted"/>
<dbReference type="Gene3D" id="1.10.510.10">
    <property type="entry name" value="Transferase(Phosphotransferase) domain 1"/>
    <property type="match status" value="1"/>
</dbReference>
<evidence type="ECO:0000256" key="4">
    <source>
        <dbReference type="ARBA" id="ARBA00022723"/>
    </source>
</evidence>
<name>A0A7R8W3M2_9CRUS</name>
<keyword evidence="6" id="KW-0221">Differentiation</keyword>
<dbReference type="FunFam" id="1.10.510.10:FF:000571">
    <property type="entry name" value="Maternal embryonic leucine zipper kinase"/>
    <property type="match status" value="1"/>
</dbReference>
<dbReference type="PIRSF" id="PIRSF000654">
    <property type="entry name" value="Integrin-linked_kinase"/>
    <property type="match status" value="1"/>
</dbReference>
<evidence type="ECO:0000256" key="1">
    <source>
        <dbReference type="ARBA" id="ARBA00001946"/>
    </source>
</evidence>
<evidence type="ECO:0000256" key="7">
    <source>
        <dbReference type="ARBA" id="ARBA00022840"/>
    </source>
</evidence>
<keyword evidence="5" id="KW-0547">Nucleotide-binding</keyword>
<keyword evidence="4" id="KW-0479">Metal-binding</keyword>
<dbReference type="InterPro" id="IPR000719">
    <property type="entry name" value="Prot_kinase_dom"/>
</dbReference>
<dbReference type="GO" id="GO:0035556">
    <property type="term" value="P:intracellular signal transduction"/>
    <property type="evidence" value="ECO:0007669"/>
    <property type="project" value="TreeGrafter"/>
</dbReference>
<dbReference type="InterPro" id="IPR011009">
    <property type="entry name" value="Kinase-like_dom_sf"/>
</dbReference>
<dbReference type="SUPFAM" id="SSF56112">
    <property type="entry name" value="Protein kinase-like (PK-like)"/>
    <property type="match status" value="1"/>
</dbReference>
<reference evidence="11" key="1">
    <citation type="submission" date="2020-11" db="EMBL/GenBank/DDBJ databases">
        <authorList>
            <person name="Tran Van P."/>
        </authorList>
    </citation>
    <scope>NUCLEOTIDE SEQUENCE</scope>
</reference>
<organism evidence="11">
    <name type="scientific">Cyprideis torosa</name>
    <dbReference type="NCBI Taxonomy" id="163714"/>
    <lineage>
        <taxon>Eukaryota</taxon>
        <taxon>Metazoa</taxon>
        <taxon>Ecdysozoa</taxon>
        <taxon>Arthropoda</taxon>
        <taxon>Crustacea</taxon>
        <taxon>Oligostraca</taxon>
        <taxon>Ostracoda</taxon>
        <taxon>Podocopa</taxon>
        <taxon>Podocopida</taxon>
        <taxon>Cytherocopina</taxon>
        <taxon>Cytheroidea</taxon>
        <taxon>Cytherideidae</taxon>
        <taxon>Cyprideis</taxon>
    </lineage>
</organism>
<feature type="domain" description="Protein kinase" evidence="10">
    <location>
        <begin position="21"/>
        <end position="280"/>
    </location>
</feature>
<dbReference type="OrthoDB" id="541276at2759"/>
<dbReference type="PANTHER" id="PTHR24346">
    <property type="entry name" value="MAP/MICROTUBULE AFFINITY-REGULATING KINASE"/>
    <property type="match status" value="1"/>
</dbReference>
<keyword evidence="3" id="KW-0597">Phosphoprotein</keyword>
<dbReference type="EMBL" id="OB660330">
    <property type="protein sequence ID" value="CAD7224217.1"/>
    <property type="molecule type" value="Genomic_DNA"/>
</dbReference>
<dbReference type="GO" id="GO:0050321">
    <property type="term" value="F:tau-protein kinase activity"/>
    <property type="evidence" value="ECO:0007669"/>
    <property type="project" value="TreeGrafter"/>
</dbReference>
<sequence length="291" mass="32833">MPDDTEDDIAEAQSAVSTFGYKFKEQLGSGAYATVKRVIYTNAAGKEVTLAGKVMNRNKLPEHFIRKFFPRELESLTALNHPHIIKVHSILQRRNIVFIFMEFAAKGDLLEYILKQGELSELQTLVWGSQMYAAMAYMQGIGLCNRDLKCENMLLSGHYNLKIADFGFARKFSASTLSTTYCGSAAYAAPEILRGEPYDPGKSDIWSTGVILFVMLCGTMPFSDEDTAQLLSDQENRAWTWRGKIEPTLSKEVKSLVYSILDPNRFTRPSIKKVQSHPWLSVRMYKTLGGR</sequence>
<accession>A0A7R8W3M2</accession>
<dbReference type="GO" id="GO:0005737">
    <property type="term" value="C:cytoplasm"/>
    <property type="evidence" value="ECO:0007669"/>
    <property type="project" value="TreeGrafter"/>
</dbReference>
<dbReference type="InterPro" id="IPR017441">
    <property type="entry name" value="Protein_kinase_ATP_BS"/>
</dbReference>
<dbReference type="GO" id="GO:0007283">
    <property type="term" value="P:spermatogenesis"/>
    <property type="evidence" value="ECO:0007669"/>
    <property type="project" value="UniProtKB-KW"/>
</dbReference>
<evidence type="ECO:0000256" key="3">
    <source>
        <dbReference type="ARBA" id="ARBA00022553"/>
    </source>
</evidence>
<dbReference type="GO" id="GO:0005524">
    <property type="term" value="F:ATP binding"/>
    <property type="evidence" value="ECO:0007669"/>
    <property type="project" value="UniProtKB-UniRule"/>
</dbReference>
<evidence type="ECO:0000259" key="10">
    <source>
        <dbReference type="PROSITE" id="PS50011"/>
    </source>
</evidence>
<dbReference type="PROSITE" id="PS00107">
    <property type="entry name" value="PROTEIN_KINASE_ATP"/>
    <property type="match status" value="1"/>
</dbReference>
<protein>
    <recommendedName>
        <fullName evidence="10">Protein kinase domain-containing protein</fullName>
    </recommendedName>
</protein>
<dbReference type="PANTHER" id="PTHR24346:SF102">
    <property type="entry name" value="TESTIS-SPECIFIC SERINE_THREONINE-PROTEIN KINASE 1"/>
    <property type="match status" value="1"/>
</dbReference>
<evidence type="ECO:0000256" key="9">
    <source>
        <dbReference type="ARBA" id="ARBA00022871"/>
    </source>
</evidence>
<dbReference type="GO" id="GO:0030154">
    <property type="term" value="P:cell differentiation"/>
    <property type="evidence" value="ECO:0007669"/>
    <property type="project" value="UniProtKB-KW"/>
</dbReference>
<evidence type="ECO:0000256" key="6">
    <source>
        <dbReference type="ARBA" id="ARBA00022782"/>
    </source>
</evidence>
<dbReference type="Pfam" id="PF00069">
    <property type="entry name" value="Pkinase"/>
    <property type="match status" value="1"/>
</dbReference>
<dbReference type="AlphaFoldDB" id="A0A7R8W3M2"/>
<evidence type="ECO:0000256" key="5">
    <source>
        <dbReference type="ARBA" id="ARBA00022741"/>
    </source>
</evidence>
<keyword evidence="7" id="KW-0067">ATP-binding</keyword>
<gene>
    <name evidence="11" type="ORF">CTOB1V02_LOCUS2187</name>
</gene>